<keyword evidence="3" id="KW-1185">Reference proteome</keyword>
<feature type="compositionally biased region" description="Low complexity" evidence="1">
    <location>
        <begin position="48"/>
        <end position="62"/>
    </location>
</feature>
<feature type="compositionally biased region" description="Basic and acidic residues" evidence="1">
    <location>
        <begin position="63"/>
        <end position="84"/>
    </location>
</feature>
<comment type="caution">
    <text evidence="2">The sequence shown here is derived from an EMBL/GenBank/DDBJ whole genome shotgun (WGS) entry which is preliminary data.</text>
</comment>
<name>A0A9P8I3C5_9PEZI</name>
<evidence type="ECO:0000313" key="3">
    <source>
        <dbReference type="Proteomes" id="UP000750711"/>
    </source>
</evidence>
<accession>A0A9P8I3C5</accession>
<dbReference type="EMBL" id="JAGHQM010003282">
    <property type="protein sequence ID" value="KAH0545191.1"/>
    <property type="molecule type" value="Genomic_DNA"/>
</dbReference>
<feature type="region of interest" description="Disordered" evidence="1">
    <location>
        <begin position="238"/>
        <end position="317"/>
    </location>
</feature>
<protein>
    <submittedName>
        <fullName evidence="2">Uncharacterized protein</fullName>
    </submittedName>
</protein>
<evidence type="ECO:0000256" key="1">
    <source>
        <dbReference type="SAM" id="MobiDB-lite"/>
    </source>
</evidence>
<feature type="compositionally biased region" description="Basic and acidic residues" evidence="1">
    <location>
        <begin position="282"/>
        <end position="295"/>
    </location>
</feature>
<proteinExistence type="predicted"/>
<dbReference type="Proteomes" id="UP000750711">
    <property type="component" value="Unassembled WGS sequence"/>
</dbReference>
<evidence type="ECO:0000313" key="2">
    <source>
        <dbReference type="EMBL" id="KAH0545191.1"/>
    </source>
</evidence>
<feature type="compositionally biased region" description="Low complexity" evidence="1">
    <location>
        <begin position="259"/>
        <end position="281"/>
    </location>
</feature>
<gene>
    <name evidence="2" type="ORF">GP486_008461</name>
</gene>
<organism evidence="2 3">
    <name type="scientific">Trichoglossum hirsutum</name>
    <dbReference type="NCBI Taxonomy" id="265104"/>
    <lineage>
        <taxon>Eukaryota</taxon>
        <taxon>Fungi</taxon>
        <taxon>Dikarya</taxon>
        <taxon>Ascomycota</taxon>
        <taxon>Pezizomycotina</taxon>
        <taxon>Geoglossomycetes</taxon>
        <taxon>Geoglossales</taxon>
        <taxon>Geoglossaceae</taxon>
        <taxon>Trichoglossum</taxon>
    </lineage>
</organism>
<dbReference type="AlphaFoldDB" id="A0A9P8I3C5"/>
<feature type="compositionally biased region" description="Acidic residues" evidence="1">
    <location>
        <begin position="296"/>
        <end position="311"/>
    </location>
</feature>
<feature type="region of interest" description="Disordered" evidence="1">
    <location>
        <begin position="39"/>
        <end position="100"/>
    </location>
</feature>
<reference evidence="2" key="1">
    <citation type="submission" date="2021-03" db="EMBL/GenBank/DDBJ databases">
        <title>Comparative genomics and phylogenomic investigation of the class Geoglossomycetes provide insights into ecological specialization and systematics.</title>
        <authorList>
            <person name="Melie T."/>
            <person name="Pirro S."/>
            <person name="Miller A.N."/>
            <person name="Quandt A."/>
        </authorList>
    </citation>
    <scope>NUCLEOTIDE SEQUENCE</scope>
    <source>
        <strain evidence="2">CAQ_001_2017</strain>
    </source>
</reference>
<feature type="compositionally biased region" description="Basic and acidic residues" evidence="1">
    <location>
        <begin position="238"/>
        <end position="258"/>
    </location>
</feature>
<sequence length="329" mass="37655">MARTSASSSFAYLTENTPDWITRLDDLTTRILSRQAELSQLAHSNAGTNSPTTDRNNNNNNDSPKDTKDTKDTEQLQKLHDEKNRRRKRKTASISSAASGSQRYRSRSMVIVYYDSTVQKAFETLVRDIGTARNNVRKAKMSARMKNWSALTGGEDDVDAVRSRFIMPRSASRSAGGGDEKTVYDTVDAALEMAQSQCETGAHQFLRDGDCRKEIEVAKKKLEEVRVLATEELEIAKKEEEKEKEKEEEEQKKKENQKENQQQQQGQEKQQQQQQQQQQQGNKEEEEVKLKRQDSPGDEGIEVDDDDDNEAEYQIPLDWKLRYARARAL</sequence>